<feature type="compositionally biased region" description="Basic and acidic residues" evidence="1">
    <location>
        <begin position="132"/>
        <end position="144"/>
    </location>
</feature>
<reference evidence="2 3" key="1">
    <citation type="submission" date="2024-10" db="EMBL/GenBank/DDBJ databases">
        <title>Updated reference genomes for cyclostephanoid diatoms.</title>
        <authorList>
            <person name="Roberts W.R."/>
            <person name="Alverson A.J."/>
        </authorList>
    </citation>
    <scope>NUCLEOTIDE SEQUENCE [LARGE SCALE GENOMIC DNA]</scope>
    <source>
        <strain evidence="2 3">AJA228-03</strain>
    </source>
</reference>
<dbReference type="AlphaFoldDB" id="A0ABD3SF40"/>
<feature type="compositionally biased region" description="Low complexity" evidence="1">
    <location>
        <begin position="107"/>
        <end position="118"/>
    </location>
</feature>
<feature type="region of interest" description="Disordered" evidence="1">
    <location>
        <begin position="231"/>
        <end position="294"/>
    </location>
</feature>
<name>A0ABD3SF40_9STRA</name>
<dbReference type="EMBL" id="JALLPB020000048">
    <property type="protein sequence ID" value="KAL3823051.1"/>
    <property type="molecule type" value="Genomic_DNA"/>
</dbReference>
<feature type="compositionally biased region" description="Low complexity" evidence="1">
    <location>
        <begin position="458"/>
        <end position="478"/>
    </location>
</feature>
<feature type="compositionally biased region" description="Basic and acidic residues" evidence="1">
    <location>
        <begin position="362"/>
        <end position="372"/>
    </location>
</feature>
<feature type="compositionally biased region" description="Gly residues" evidence="1">
    <location>
        <begin position="280"/>
        <end position="290"/>
    </location>
</feature>
<organism evidence="2 3">
    <name type="scientific">Cyclostephanos tholiformis</name>
    <dbReference type="NCBI Taxonomy" id="382380"/>
    <lineage>
        <taxon>Eukaryota</taxon>
        <taxon>Sar</taxon>
        <taxon>Stramenopiles</taxon>
        <taxon>Ochrophyta</taxon>
        <taxon>Bacillariophyta</taxon>
        <taxon>Coscinodiscophyceae</taxon>
        <taxon>Thalassiosirophycidae</taxon>
        <taxon>Stephanodiscales</taxon>
        <taxon>Stephanodiscaceae</taxon>
        <taxon>Cyclostephanos</taxon>
    </lineage>
</organism>
<evidence type="ECO:0000313" key="2">
    <source>
        <dbReference type="EMBL" id="KAL3823051.1"/>
    </source>
</evidence>
<feature type="region of interest" description="Disordered" evidence="1">
    <location>
        <begin position="338"/>
        <end position="382"/>
    </location>
</feature>
<proteinExistence type="predicted"/>
<accession>A0ABD3SF40</accession>
<sequence length="750" mass="83328">MSVAVIINAAYSSSSDVVASTVGRRRMLFDGGMAFLMPTPPMRRTKTKTSDDNMAMKSNIVHSKMMMMMIGHSPRTVDLFQMSARRSNDRTEYDDDDDDYDYDGYLLPPSGLGQSSSRGGRGMNGEYINDPGRGDEYDYYRPRNENYYGRGGGGTPRENVSSGTMRDDGGDSGAGGGYAYYNARYYANAGRSLDGDSDGRIGYEDRLRDDFDMVRRRRRRSSGYNDVRREFRSDHVASGTRPLSSYSRPRAPPAPAVDMPSSFPRRGGYNDSEDFRRGPVMGGARGGLGRGLKRDPRVAYDDDGGDYWMASSFSSSPSRYDVGDGYYYGGGDDYRRGTGSTTFPHGGGDDDDGSSIYYEQGLDGRDPRRGLESYRGGGTVGRRRDWYRTSDDYYYKSGGGGNNRPLPSRINGGREIAFNRSRPISVVGKYANGLGRSTERTDRRPPGGGGEYDERSRITTPPSISSSSSSSSSSTTTTFSQGRDVAYDFQRQGERQQQYGRDIAFDSSRPRRYYGTNNERSVDINLGERGTGQPFENKSATKGYNGGTMQQLPIENEAKSTTYGQKSRGMPKHSFEDKVESTKNGQNSRGIPKQQFRSNQIQKPGEPGRGQEQKLRRQEDRPKQKPFEKGLDTVKEMMDGISNLIMDRSTNEEERITKVLLSDAQKFLVADPAIRDVLGEQITLGKTYSRSYTSTMVNDVSRSRVQISFPITGSIRVMGQGTLIANQDGITSLEVDVDGRVFDIPIRNKL</sequence>
<keyword evidence="3" id="KW-1185">Reference proteome</keyword>
<dbReference type="Proteomes" id="UP001530377">
    <property type="component" value="Unassembled WGS sequence"/>
</dbReference>
<comment type="caution">
    <text evidence="2">The sequence shown here is derived from an EMBL/GenBank/DDBJ whole genome shotgun (WGS) entry which is preliminary data.</text>
</comment>
<feature type="compositionally biased region" description="Basic and acidic residues" evidence="1">
    <location>
        <begin position="609"/>
        <end position="631"/>
    </location>
</feature>
<feature type="compositionally biased region" description="Polar residues" evidence="1">
    <location>
        <begin position="534"/>
        <end position="565"/>
    </location>
</feature>
<evidence type="ECO:0000313" key="3">
    <source>
        <dbReference type="Proteomes" id="UP001530377"/>
    </source>
</evidence>
<feature type="region of interest" description="Disordered" evidence="1">
    <location>
        <begin position="107"/>
        <end position="172"/>
    </location>
</feature>
<protein>
    <submittedName>
        <fullName evidence="2">Uncharacterized protein</fullName>
    </submittedName>
</protein>
<evidence type="ECO:0000256" key="1">
    <source>
        <dbReference type="SAM" id="MobiDB-lite"/>
    </source>
</evidence>
<feature type="region of interest" description="Disordered" evidence="1">
    <location>
        <begin position="429"/>
        <end position="631"/>
    </location>
</feature>
<gene>
    <name evidence="2" type="ORF">ACHAXA_005239</name>
</gene>
<feature type="compositionally biased region" description="Polar residues" evidence="1">
    <location>
        <begin position="582"/>
        <end position="602"/>
    </location>
</feature>